<accession>A0A2P2LSE3</accession>
<protein>
    <submittedName>
        <fullName evidence="1">Uncharacterized protein</fullName>
    </submittedName>
</protein>
<proteinExistence type="predicted"/>
<organism evidence="1">
    <name type="scientific">Rhizophora mucronata</name>
    <name type="common">Asiatic mangrove</name>
    <dbReference type="NCBI Taxonomy" id="61149"/>
    <lineage>
        <taxon>Eukaryota</taxon>
        <taxon>Viridiplantae</taxon>
        <taxon>Streptophyta</taxon>
        <taxon>Embryophyta</taxon>
        <taxon>Tracheophyta</taxon>
        <taxon>Spermatophyta</taxon>
        <taxon>Magnoliopsida</taxon>
        <taxon>eudicotyledons</taxon>
        <taxon>Gunneridae</taxon>
        <taxon>Pentapetalae</taxon>
        <taxon>rosids</taxon>
        <taxon>fabids</taxon>
        <taxon>Malpighiales</taxon>
        <taxon>Rhizophoraceae</taxon>
        <taxon>Rhizophora</taxon>
    </lineage>
</organism>
<reference evidence="1" key="1">
    <citation type="submission" date="2018-02" db="EMBL/GenBank/DDBJ databases">
        <title>Rhizophora mucronata_Transcriptome.</title>
        <authorList>
            <person name="Meera S.P."/>
            <person name="Sreeshan A."/>
            <person name="Augustine A."/>
        </authorList>
    </citation>
    <scope>NUCLEOTIDE SEQUENCE</scope>
    <source>
        <tissue evidence="1">Leaf</tissue>
    </source>
</reference>
<name>A0A2P2LSE3_RHIMU</name>
<dbReference type="AlphaFoldDB" id="A0A2P2LSE3"/>
<evidence type="ECO:0000313" key="1">
    <source>
        <dbReference type="EMBL" id="MBX20895.1"/>
    </source>
</evidence>
<dbReference type="EMBL" id="GGEC01040411">
    <property type="protein sequence ID" value="MBX20895.1"/>
    <property type="molecule type" value="Transcribed_RNA"/>
</dbReference>
<sequence length="69" mass="7507">MNAQGSIDVILYCAFLGGKSCGWMDILCHRASPGLVEGNKKRNALHPYWILSLSSSQVGSIVRSFVLPL</sequence>